<evidence type="ECO:0000313" key="1">
    <source>
        <dbReference type="EMBL" id="CAM9365322.1"/>
    </source>
</evidence>
<gene>
    <name evidence="1" type="ORF">MRATA1EN22A_LOCUS1543</name>
</gene>
<evidence type="ECO:0000313" key="2">
    <source>
        <dbReference type="Proteomes" id="UP001162501"/>
    </source>
</evidence>
<reference evidence="1" key="1">
    <citation type="submission" date="2023-05" db="EMBL/GenBank/DDBJ databases">
        <authorList>
            <consortium name="ELIXIR-Norway"/>
        </authorList>
    </citation>
    <scope>NUCLEOTIDE SEQUENCE</scope>
</reference>
<reference evidence="1" key="2">
    <citation type="submission" date="2025-03" db="EMBL/GenBank/DDBJ databases">
        <authorList>
            <consortium name="ELIXIR-Norway"/>
            <consortium name="Elixir Norway"/>
        </authorList>
    </citation>
    <scope>NUCLEOTIDE SEQUENCE</scope>
</reference>
<sequence>MLTYGARPTEPRAASAEHRPPFMRRRAGSASLGEGGPALHTETCARMPRHARTQTGTRVIICDVGQPAPIMVLSGRQEPLAGLTPCPPRSRFWGEGALMLG</sequence>
<dbReference type="EMBL" id="OX596085">
    <property type="protein sequence ID" value="CAM9365322.1"/>
    <property type="molecule type" value="Genomic_DNA"/>
</dbReference>
<name>A0AC59Y455_RANTA</name>
<proteinExistence type="predicted"/>
<protein>
    <submittedName>
        <fullName evidence="1">Uncharacterized protein</fullName>
    </submittedName>
</protein>
<dbReference type="Proteomes" id="UP001162501">
    <property type="component" value="Chromosome 1"/>
</dbReference>
<accession>A0AC59Y455</accession>
<organism evidence="1 2">
    <name type="scientific">Rangifer tarandus platyrhynchus</name>
    <name type="common">Svalbard reindeer</name>
    <dbReference type="NCBI Taxonomy" id="3082113"/>
    <lineage>
        <taxon>Eukaryota</taxon>
        <taxon>Metazoa</taxon>
        <taxon>Chordata</taxon>
        <taxon>Craniata</taxon>
        <taxon>Vertebrata</taxon>
        <taxon>Euteleostomi</taxon>
        <taxon>Mammalia</taxon>
        <taxon>Eutheria</taxon>
        <taxon>Laurasiatheria</taxon>
        <taxon>Artiodactyla</taxon>
        <taxon>Ruminantia</taxon>
        <taxon>Pecora</taxon>
        <taxon>Cervidae</taxon>
        <taxon>Odocoileinae</taxon>
        <taxon>Rangifer</taxon>
    </lineage>
</organism>